<dbReference type="PANTHER" id="PTHR38595:SF1">
    <property type="entry name" value="TYPE VI SECRETION SYSTEM COMPONENT TSSE1"/>
    <property type="match status" value="1"/>
</dbReference>
<sequence>MAAKKKKPVLIRASVLDRLIDNEPEKKAELETTKHQLMNQIRENVRRDLENLLNTRFRSVSPPDECRELDKSLVNYGLPDLNVINFLNNAGADQFCQLVEENIKRFEPRFKTVRVVLHDDERRMDRTLRFRIEAVMYADPAPEEIVFDSSLEPVTNNVHVESAL</sequence>
<dbReference type="NCBIfam" id="TIGR03357">
    <property type="entry name" value="VI_zyme"/>
    <property type="match status" value="1"/>
</dbReference>
<evidence type="ECO:0000313" key="3">
    <source>
        <dbReference type="Proteomes" id="UP000196027"/>
    </source>
</evidence>
<accession>A0A1Y0IFB8</accession>
<keyword evidence="3" id="KW-1185">Reference proteome</keyword>
<dbReference type="InterPro" id="IPR007048">
    <property type="entry name" value="IraD/Gp25-like"/>
</dbReference>
<dbReference type="InterPro" id="IPR053176">
    <property type="entry name" value="T6SS_TssE1-like"/>
</dbReference>
<organism evidence="2 3">
    <name type="scientific">Oleiphilus messinensis</name>
    <dbReference type="NCBI Taxonomy" id="141451"/>
    <lineage>
        <taxon>Bacteria</taxon>
        <taxon>Pseudomonadati</taxon>
        <taxon>Pseudomonadota</taxon>
        <taxon>Gammaproteobacteria</taxon>
        <taxon>Oceanospirillales</taxon>
        <taxon>Oleiphilaceae</taxon>
        <taxon>Oleiphilus</taxon>
    </lineage>
</organism>
<dbReference type="PANTHER" id="PTHR38595">
    <property type="entry name" value="CYTOPLASMIC PROTEIN-RELATED"/>
    <property type="match status" value="1"/>
</dbReference>
<dbReference type="Proteomes" id="UP000196027">
    <property type="component" value="Chromosome"/>
</dbReference>
<dbReference type="InterPro" id="IPR017737">
    <property type="entry name" value="TssE1-like"/>
</dbReference>
<dbReference type="RefSeq" id="WP_087463555.1">
    <property type="nucleotide sequence ID" value="NZ_CP021425.1"/>
</dbReference>
<dbReference type="SUPFAM" id="SSF160719">
    <property type="entry name" value="gpW/gp25-like"/>
    <property type="match status" value="1"/>
</dbReference>
<gene>
    <name evidence="2" type="ORF">OLMES_4831</name>
</gene>
<name>A0A1Y0IFB8_9GAMM</name>
<dbReference type="Pfam" id="PF04965">
    <property type="entry name" value="GPW_gp25"/>
    <property type="match status" value="1"/>
</dbReference>
<dbReference type="AlphaFoldDB" id="A0A1Y0IFB8"/>
<dbReference type="KEGG" id="ome:OLMES_4831"/>
<dbReference type="EMBL" id="CP021425">
    <property type="protein sequence ID" value="ARU58819.1"/>
    <property type="molecule type" value="Genomic_DNA"/>
</dbReference>
<evidence type="ECO:0000313" key="2">
    <source>
        <dbReference type="EMBL" id="ARU58819.1"/>
    </source>
</evidence>
<dbReference type="OrthoDB" id="119583at2"/>
<protein>
    <submittedName>
        <fullName evidence="2">Type VI secretion system gp25-like protein</fullName>
    </submittedName>
</protein>
<evidence type="ECO:0000259" key="1">
    <source>
        <dbReference type="Pfam" id="PF04965"/>
    </source>
</evidence>
<reference evidence="2 3" key="1">
    <citation type="submission" date="2017-05" db="EMBL/GenBank/DDBJ databases">
        <title>Genomic insights into alkan degradation activity of Oleiphilus messinensis.</title>
        <authorList>
            <person name="Kozyavkin S.A."/>
            <person name="Slesarev A.I."/>
            <person name="Golyshin P.N."/>
            <person name="Korzhenkov A."/>
            <person name="Golyshina O.N."/>
            <person name="Toshchakov S.V."/>
        </authorList>
    </citation>
    <scope>NUCLEOTIDE SEQUENCE [LARGE SCALE GENOMIC DNA]</scope>
    <source>
        <strain evidence="2 3">ME102</strain>
    </source>
</reference>
<proteinExistence type="predicted"/>
<dbReference type="Gene3D" id="3.10.450.40">
    <property type="match status" value="1"/>
</dbReference>
<feature type="domain" description="IraD/Gp25-like" evidence="1">
    <location>
        <begin position="40"/>
        <end position="140"/>
    </location>
</feature>